<dbReference type="AlphaFoldDB" id="B6UGC9"/>
<feature type="transmembrane region" description="Helical" evidence="1">
    <location>
        <begin position="12"/>
        <end position="32"/>
    </location>
</feature>
<sequence length="42" mass="4742">MEAELNKRERVCCLIIAELSACLLLLPVIAVLTNKMQVHFSQ</sequence>
<dbReference type="EMBL" id="EU976294">
    <property type="protein sequence ID" value="ACG48412.1"/>
    <property type="molecule type" value="mRNA"/>
</dbReference>
<keyword evidence="1" id="KW-0472">Membrane</keyword>
<proteinExistence type="evidence at transcript level"/>
<protein>
    <submittedName>
        <fullName evidence="2">Uncharacterized protein</fullName>
    </submittedName>
</protein>
<name>B6UGC9_MAIZE</name>
<keyword evidence="1" id="KW-1133">Transmembrane helix</keyword>
<evidence type="ECO:0000313" key="2">
    <source>
        <dbReference type="EMBL" id="ACG48412.1"/>
    </source>
</evidence>
<reference evidence="2" key="1">
    <citation type="journal article" date="2009" name="Plant Mol. Biol.">
        <title>Insights into corn genes derived from large-scale cDNA sequencing.</title>
        <authorList>
            <person name="Alexandrov N.N."/>
            <person name="Brover V.V."/>
            <person name="Freidin S."/>
            <person name="Troukhan M.E."/>
            <person name="Tatarinova T.V."/>
            <person name="Zhang H."/>
            <person name="Swaller T.J."/>
            <person name="Lu Y.P."/>
            <person name="Bouck J."/>
            <person name="Flavell R.B."/>
            <person name="Feldmann K.A."/>
        </authorList>
    </citation>
    <scope>NUCLEOTIDE SEQUENCE</scope>
</reference>
<evidence type="ECO:0000256" key="1">
    <source>
        <dbReference type="SAM" id="Phobius"/>
    </source>
</evidence>
<keyword evidence="1" id="KW-0812">Transmembrane</keyword>
<accession>B6UGC9</accession>
<organism evidence="2">
    <name type="scientific">Zea mays</name>
    <name type="common">Maize</name>
    <dbReference type="NCBI Taxonomy" id="4577"/>
    <lineage>
        <taxon>Eukaryota</taxon>
        <taxon>Viridiplantae</taxon>
        <taxon>Streptophyta</taxon>
        <taxon>Embryophyta</taxon>
        <taxon>Tracheophyta</taxon>
        <taxon>Spermatophyta</taxon>
        <taxon>Magnoliopsida</taxon>
        <taxon>Liliopsida</taxon>
        <taxon>Poales</taxon>
        <taxon>Poaceae</taxon>
        <taxon>PACMAD clade</taxon>
        <taxon>Panicoideae</taxon>
        <taxon>Andropogonodae</taxon>
        <taxon>Andropogoneae</taxon>
        <taxon>Tripsacinae</taxon>
        <taxon>Zea</taxon>
    </lineage>
</organism>